<comment type="caution">
    <text evidence="1">The sequence shown here is derived from an EMBL/GenBank/DDBJ whole genome shotgun (WGS) entry which is preliminary data.</text>
</comment>
<dbReference type="InterPro" id="IPR029069">
    <property type="entry name" value="HotDog_dom_sf"/>
</dbReference>
<dbReference type="CDD" id="cd00586">
    <property type="entry name" value="4HBT"/>
    <property type="match status" value="1"/>
</dbReference>
<dbReference type="SUPFAM" id="SSF54637">
    <property type="entry name" value="Thioesterase/thiol ester dehydrase-isomerase"/>
    <property type="match status" value="1"/>
</dbReference>
<protein>
    <recommendedName>
        <fullName evidence="3">Acyl-CoA thioesterase FadM</fullName>
    </recommendedName>
</protein>
<gene>
    <name evidence="1" type="ORF">Dac01nite_12810</name>
</gene>
<dbReference type="InterPro" id="IPR051490">
    <property type="entry name" value="THEM6_lcsJ_thioesterase"/>
</dbReference>
<evidence type="ECO:0000313" key="2">
    <source>
        <dbReference type="Proteomes" id="UP000652354"/>
    </source>
</evidence>
<sequence length="173" mass="20286">MNLWWRLLRRWIALMRPRPASLWDDVAVSFIVTPTDLDVLGHMNNGRYLTLMDLGRYELLKRSGWWERLAERGWAAVVAGQTITYRKELRLGQRFDLHTRVLGFDERWCYLEHRFVVGETVHAHAVVRGRFVRRAGGTVEVDELERAVGGFPAHLRIAPWMSDWTHHTRSPVS</sequence>
<keyword evidence="2" id="KW-1185">Reference proteome</keyword>
<dbReference type="Gene3D" id="3.10.129.10">
    <property type="entry name" value="Hotdog Thioesterase"/>
    <property type="match status" value="1"/>
</dbReference>
<dbReference type="EMBL" id="BONR01000002">
    <property type="protein sequence ID" value="GIG54529.1"/>
    <property type="molecule type" value="Genomic_DNA"/>
</dbReference>
<dbReference type="Proteomes" id="UP000652354">
    <property type="component" value="Unassembled WGS sequence"/>
</dbReference>
<proteinExistence type="predicted"/>
<accession>A0A919Q1X0</accession>
<organism evidence="1 2">
    <name type="scientific">Demequina activiva</name>
    <dbReference type="NCBI Taxonomy" id="1582364"/>
    <lineage>
        <taxon>Bacteria</taxon>
        <taxon>Bacillati</taxon>
        <taxon>Actinomycetota</taxon>
        <taxon>Actinomycetes</taxon>
        <taxon>Micrococcales</taxon>
        <taxon>Demequinaceae</taxon>
        <taxon>Demequina</taxon>
    </lineage>
</organism>
<dbReference type="RefSeq" id="WP_203654604.1">
    <property type="nucleotide sequence ID" value="NZ_BONR01000002.1"/>
</dbReference>
<dbReference type="AlphaFoldDB" id="A0A919Q1X0"/>
<dbReference type="PANTHER" id="PTHR12475:SF4">
    <property type="entry name" value="PROTEIN THEM6"/>
    <property type="match status" value="1"/>
</dbReference>
<evidence type="ECO:0008006" key="3">
    <source>
        <dbReference type="Google" id="ProtNLM"/>
    </source>
</evidence>
<dbReference type="Pfam" id="PF13279">
    <property type="entry name" value="4HBT_2"/>
    <property type="match status" value="1"/>
</dbReference>
<reference evidence="1" key="1">
    <citation type="submission" date="2021-01" db="EMBL/GenBank/DDBJ databases">
        <title>Whole genome shotgun sequence of Demequina activiva NBRC 110675.</title>
        <authorList>
            <person name="Komaki H."/>
            <person name="Tamura T."/>
        </authorList>
    </citation>
    <scope>NUCLEOTIDE SEQUENCE</scope>
    <source>
        <strain evidence="1">NBRC 110675</strain>
    </source>
</reference>
<name>A0A919Q1X0_9MICO</name>
<dbReference type="PANTHER" id="PTHR12475">
    <property type="match status" value="1"/>
</dbReference>
<evidence type="ECO:0000313" key="1">
    <source>
        <dbReference type="EMBL" id="GIG54529.1"/>
    </source>
</evidence>